<dbReference type="InterPro" id="IPR011029">
    <property type="entry name" value="DEATH-like_dom_sf"/>
</dbReference>
<evidence type="ECO:0000313" key="4">
    <source>
        <dbReference type="Proteomes" id="UP000824782"/>
    </source>
</evidence>
<feature type="region of interest" description="Disordered" evidence="1">
    <location>
        <begin position="48"/>
        <end position="69"/>
    </location>
</feature>
<comment type="caution">
    <text evidence="3">The sequence shown here is derived from an EMBL/GenBank/DDBJ whole genome shotgun (WGS) entry which is preliminary data.</text>
</comment>
<dbReference type="PROSITE" id="PS50209">
    <property type="entry name" value="CARD"/>
    <property type="match status" value="1"/>
</dbReference>
<dbReference type="Proteomes" id="UP000824782">
    <property type="component" value="Unassembled WGS sequence"/>
</dbReference>
<feature type="domain" description="CARD" evidence="2">
    <location>
        <begin position="5"/>
        <end position="69"/>
    </location>
</feature>
<name>A0AAV6ZF18_ENGPU</name>
<dbReference type="GO" id="GO:0042981">
    <property type="term" value="P:regulation of apoptotic process"/>
    <property type="evidence" value="ECO:0007669"/>
    <property type="project" value="InterPro"/>
</dbReference>
<dbReference type="InterPro" id="IPR001315">
    <property type="entry name" value="CARD"/>
</dbReference>
<reference evidence="3" key="1">
    <citation type="thesis" date="2020" institute="ProQuest LLC" country="789 East Eisenhower Parkway, Ann Arbor, MI, USA">
        <title>Comparative Genomics and Chromosome Evolution.</title>
        <authorList>
            <person name="Mudd A.B."/>
        </authorList>
    </citation>
    <scope>NUCLEOTIDE SEQUENCE</scope>
    <source>
        <strain evidence="3">237g6f4</strain>
        <tissue evidence="3">Blood</tissue>
    </source>
</reference>
<organism evidence="3 4">
    <name type="scientific">Engystomops pustulosus</name>
    <name type="common">Tungara frog</name>
    <name type="synonym">Physalaemus pustulosus</name>
    <dbReference type="NCBI Taxonomy" id="76066"/>
    <lineage>
        <taxon>Eukaryota</taxon>
        <taxon>Metazoa</taxon>
        <taxon>Chordata</taxon>
        <taxon>Craniata</taxon>
        <taxon>Vertebrata</taxon>
        <taxon>Euteleostomi</taxon>
        <taxon>Amphibia</taxon>
        <taxon>Batrachia</taxon>
        <taxon>Anura</taxon>
        <taxon>Neobatrachia</taxon>
        <taxon>Hyloidea</taxon>
        <taxon>Leptodactylidae</taxon>
        <taxon>Leiuperinae</taxon>
        <taxon>Engystomops</taxon>
    </lineage>
</organism>
<dbReference type="EMBL" id="WNYA01001329">
    <property type="protein sequence ID" value="KAG8545960.1"/>
    <property type="molecule type" value="Genomic_DNA"/>
</dbReference>
<evidence type="ECO:0000313" key="3">
    <source>
        <dbReference type="EMBL" id="KAG8545960.1"/>
    </source>
</evidence>
<dbReference type="Gene3D" id="1.10.533.10">
    <property type="entry name" value="Death Domain, Fas"/>
    <property type="match status" value="1"/>
</dbReference>
<sequence length="69" mass="7887">MLGGMQDHHKEALIKLRVRLIEEMVADELMEHLVSKKVLTPYMQEKIQSKGVSSGRTAPCWDMLPQARP</sequence>
<evidence type="ECO:0000256" key="1">
    <source>
        <dbReference type="SAM" id="MobiDB-lite"/>
    </source>
</evidence>
<accession>A0AAV6ZF18</accession>
<dbReference type="AlphaFoldDB" id="A0AAV6ZF18"/>
<evidence type="ECO:0000259" key="2">
    <source>
        <dbReference type="PROSITE" id="PS50209"/>
    </source>
</evidence>
<keyword evidence="4" id="KW-1185">Reference proteome</keyword>
<dbReference type="SUPFAM" id="SSF47986">
    <property type="entry name" value="DEATH domain"/>
    <property type="match status" value="1"/>
</dbReference>
<gene>
    <name evidence="3" type="ORF">GDO81_020027</name>
</gene>
<proteinExistence type="predicted"/>
<dbReference type="Pfam" id="PF00619">
    <property type="entry name" value="CARD"/>
    <property type="match status" value="1"/>
</dbReference>
<protein>
    <recommendedName>
        <fullName evidence="2">CARD domain-containing protein</fullName>
    </recommendedName>
</protein>